<proteinExistence type="predicted"/>
<protein>
    <submittedName>
        <fullName evidence="6">Membrane-bound dehydrogenase domain protein</fullName>
    </submittedName>
</protein>
<dbReference type="Gene3D" id="2.120.10.30">
    <property type="entry name" value="TolB, C-terminal domain"/>
    <property type="match status" value="1"/>
</dbReference>
<gene>
    <name evidence="6" type="ORF">Cflav_PD4237</name>
</gene>
<dbReference type="STRING" id="320771.Cflav_PD4237"/>
<dbReference type="Gene3D" id="1.25.10.10">
    <property type="entry name" value="Leucine-rich Repeat Variant"/>
    <property type="match status" value="1"/>
</dbReference>
<dbReference type="SUPFAM" id="SSF46626">
    <property type="entry name" value="Cytochrome c"/>
    <property type="match status" value="1"/>
</dbReference>
<dbReference type="NCBIfam" id="TIGR02604">
    <property type="entry name" value="Piru_Ver_Nterm"/>
    <property type="match status" value="1"/>
</dbReference>
<organism evidence="6 7">
    <name type="scientific">Pedosphaera parvula (strain Ellin514)</name>
    <dbReference type="NCBI Taxonomy" id="320771"/>
    <lineage>
        <taxon>Bacteria</taxon>
        <taxon>Pseudomonadati</taxon>
        <taxon>Verrucomicrobiota</taxon>
        <taxon>Pedosphaerae</taxon>
        <taxon>Pedosphaerales</taxon>
        <taxon>Pedosphaeraceae</taxon>
        <taxon>Pedosphaera</taxon>
    </lineage>
</organism>
<dbReference type="InterPro" id="IPR055557">
    <property type="entry name" value="DUF7133"/>
</dbReference>
<dbReference type="PROSITE" id="PS51007">
    <property type="entry name" value="CYTC"/>
    <property type="match status" value="1"/>
</dbReference>
<dbReference type="InterPro" id="IPR013427">
    <property type="entry name" value="Haem-bd_dom_put"/>
</dbReference>
<evidence type="ECO:0000256" key="3">
    <source>
        <dbReference type="ARBA" id="ARBA00023004"/>
    </source>
</evidence>
<dbReference type="GO" id="GO:0046872">
    <property type="term" value="F:metal ion binding"/>
    <property type="evidence" value="ECO:0007669"/>
    <property type="project" value="UniProtKB-KW"/>
</dbReference>
<evidence type="ECO:0000256" key="2">
    <source>
        <dbReference type="ARBA" id="ARBA00022723"/>
    </source>
</evidence>
<keyword evidence="3 4" id="KW-0408">Iron</keyword>
<comment type="caution">
    <text evidence="6">The sequence shown here is derived from an EMBL/GenBank/DDBJ whole genome shotgun (WGS) entry which is preliminary data.</text>
</comment>
<dbReference type="GO" id="GO:0020037">
    <property type="term" value="F:heme binding"/>
    <property type="evidence" value="ECO:0007669"/>
    <property type="project" value="InterPro"/>
</dbReference>
<evidence type="ECO:0000313" key="6">
    <source>
        <dbReference type="EMBL" id="EEF61559.1"/>
    </source>
</evidence>
<evidence type="ECO:0000256" key="1">
    <source>
        <dbReference type="ARBA" id="ARBA00022617"/>
    </source>
</evidence>
<keyword evidence="1 4" id="KW-0349">Heme</keyword>
<keyword evidence="7" id="KW-1185">Reference proteome</keyword>
<dbReference type="InterPro" id="IPR036909">
    <property type="entry name" value="Cyt_c-like_dom_sf"/>
</dbReference>
<dbReference type="Gene3D" id="1.10.760.10">
    <property type="entry name" value="Cytochrome c-like domain"/>
    <property type="match status" value="1"/>
</dbReference>
<dbReference type="SUPFAM" id="SSF48371">
    <property type="entry name" value="ARM repeat"/>
    <property type="match status" value="1"/>
</dbReference>
<dbReference type="GO" id="GO:0009055">
    <property type="term" value="F:electron transfer activity"/>
    <property type="evidence" value="ECO:0007669"/>
    <property type="project" value="InterPro"/>
</dbReference>
<dbReference type="InterPro" id="IPR031329">
    <property type="entry name" value="NEUT/ALK_ceramidase_N"/>
</dbReference>
<feature type="domain" description="Cytochrome c" evidence="5">
    <location>
        <begin position="1570"/>
        <end position="1703"/>
    </location>
</feature>
<dbReference type="PANTHER" id="PTHR33546:SF1">
    <property type="entry name" value="LARGE, MULTIFUNCTIONAL SECRETED PROTEIN"/>
    <property type="match status" value="1"/>
</dbReference>
<sequence precursor="true">MNMGLFYASKLSIIIRYHSFLHNIGRSNMKKYLLFGMVLARIASSQLAHAQWTDGQHLAGMILETNRTSAERESFINGHPWEADVLVSVMTTNLPNDSVEESARIPWIWRVAIAAGKRNNAIELKSLLNVALPKANEPLRDWQAVVIGGGIINGLSLQGIWPDDRVAELLLGDKDLQTRWDRTLDLASAMAENVQVKSGTRYDALRIIGVDTWERRGAQLEKYLAKDANAELQQGAVSGLADMKSKNVGPTLVKNLQNLSDRNRAFALDALLRDDSRVAVLLDAVDQKKVSRSTLGVERIGKLEAVSNKKLRARAQKDFARTFPVNGGSTYHVGIAKVDITPNYPIRLNGYLARKAESTGVLHPLYAKALAIGADKEGPAILISVDNCIVPKKVRDELAGRLAKKGIASEKFAMLVSHTHTAPKLAGAADNIYGSDIPAEDQAHIDRYTREFVDALEKVAITALKNRAPAKLAWGQTKAGFGGNRRTKGGPVDHDVPVLLVTQPNGTLRGILVSYACHCTTLDGTETRICPDWAGYTQQYLEDVYPGVVAMTGIGCGADQNPFPRPGVDMAKQHGSELASAVDELLLKDLTPLNGKLECRSKQIALPFDTLPTREEYQKRAEDQDKSHYPIIYHAKKQLARLDRGEKLMTELPYLVQEWNFGNDLAMAFLPGEVVVDYSLRLKKEFDASHLWVNGYANYVPCYIPSKRIWSEGGYEGGGAMVYYDLPTRLSEKTEDLIVSAVHDIVPKQFVSNEQVSEFPAPLSPQEALKSFRTKPGFTVDLAASEPQIVDPVAIDFGTDGKLWVVEMHDYPMGVKGDYAPGGRVKLLTSSKHDGHYDKSTTFIENIPFPTGIMQWRKGVLICTAPDILYAEDTDGDGKADVVKKLFTGFATHNFQARVNGLRWGLDNWVYAAAGLFGGTIRSELAGKIYELSGRDFRFNPDTGDFEPVSGLSQQSRVRDDWGNWFGCDNSNLAWNWPLEERYIRRNPFVAAPEPRVTVPQYPDPNVLFPVSQTLERFNHPESANRTTSACGIGLYTDILLGQDYYGNSFTCEPVHNLVRRLVLKTDGIAFSGSKPDDEQQTEFFASTDSWSRPVEVRTGPDGALWISDMYRFVIEHPKWIPAERLAKLDVRAGDDKGRVYRVYPTAGKLRPIHDLTSLSTAKLVALLDSPNGTERDLIHRELYQRADKSAIKPLEQLASKSSNPAVRVQALCALEGLKGLQLETLQQALADKDSNVRRQAMRLSENFLRGTSASALGESLLKLASDSDPGVRFQLALTLGEWDDIRAGQALGNLARSSLSNHWMRAAVLSSAVNQPGEILKGVLALPADTANRGEMVGQLIATASGAKNPKTFESILVAIAPVNGENIPQWQLVALGNLQEALGRQKLSLNSFAESSDASIREAAKRIQSGIASAGAIAANSKAPVADREASVRLLAWSNDERDLKSLVSLATQTTNTRLQKAANKSLHVQRNPKVPEMLLAGWPQYSPSVREHVLDILLSRDEGIDQLFSAVEQKTIAPTEIPIANRQQLQKSSNPKIQQRAAALLPLHTSDRTQVLKKFSDVAHLAGNPEHGAQIFTETCATCHHLKGVGNSVGPDLAALNDKSIEDFLVAILDPNAAIEPRFIQYNIEVKDGRSLSGVIQNETATSLTLVQPGGIHETILRSEISEMRASSLSLMPEGLEEGKKPQDFADLIAYLKSQPSQFGSASPEKAAAARKSFLADGYDLARVVSASEAMPYPGWLGTLMLSHCRQTDGNSKVEWETKPVDDLNPHGMNTFRVPVAMGLLSNPSGKFYLKVNGRSGVDFDVSINDAVWKNPASEVILQYHVMENNPEDSNGVLTISVRGEWLKSGKPIVFEVTGSASNSQRWFGIYTMEPQSQASRN</sequence>
<dbReference type="InterPro" id="IPR011041">
    <property type="entry name" value="Quinoprot_gluc/sorb_DH_b-prop"/>
</dbReference>
<dbReference type="NCBIfam" id="TIGR02603">
    <property type="entry name" value="CxxCH_TIGR02603"/>
    <property type="match status" value="1"/>
</dbReference>
<dbReference type="InterPro" id="IPR011989">
    <property type="entry name" value="ARM-like"/>
</dbReference>
<dbReference type="Pfam" id="PF23500">
    <property type="entry name" value="DUF7133"/>
    <property type="match status" value="1"/>
</dbReference>
<keyword evidence="2 4" id="KW-0479">Metal-binding</keyword>
<dbReference type="InterPro" id="IPR016024">
    <property type="entry name" value="ARM-type_fold"/>
</dbReference>
<dbReference type="Pfam" id="PF13646">
    <property type="entry name" value="HEAT_2"/>
    <property type="match status" value="1"/>
</dbReference>
<name>B9XF61_PEDPL</name>
<evidence type="ECO:0000256" key="4">
    <source>
        <dbReference type="PROSITE-ProRule" id="PRU00433"/>
    </source>
</evidence>
<dbReference type="Pfam" id="PF04734">
    <property type="entry name" value="Ceramidase_alk"/>
    <property type="match status" value="1"/>
</dbReference>
<evidence type="ECO:0000313" key="7">
    <source>
        <dbReference type="Proteomes" id="UP000003688"/>
    </source>
</evidence>
<dbReference type="Proteomes" id="UP000003688">
    <property type="component" value="Unassembled WGS sequence"/>
</dbReference>
<dbReference type="EMBL" id="ABOX02000009">
    <property type="protein sequence ID" value="EEF61559.1"/>
    <property type="molecule type" value="Genomic_DNA"/>
</dbReference>
<dbReference type="InterPro" id="IPR009056">
    <property type="entry name" value="Cyt_c-like_dom"/>
</dbReference>
<dbReference type="PANTHER" id="PTHR33546">
    <property type="entry name" value="LARGE, MULTIFUNCTIONAL SECRETED PROTEIN-RELATED"/>
    <property type="match status" value="1"/>
</dbReference>
<dbReference type="InterPro" id="IPR013428">
    <property type="entry name" value="Membrane-bound_put_N"/>
</dbReference>
<dbReference type="SUPFAM" id="SSF50952">
    <property type="entry name" value="Soluble quinoprotein glucose dehydrogenase"/>
    <property type="match status" value="1"/>
</dbReference>
<dbReference type="InterPro" id="IPR011042">
    <property type="entry name" value="6-blade_b-propeller_TolB-like"/>
</dbReference>
<evidence type="ECO:0000259" key="5">
    <source>
        <dbReference type="PROSITE" id="PS51007"/>
    </source>
</evidence>
<accession>B9XF61</accession>
<reference evidence="6 7" key="1">
    <citation type="journal article" date="2011" name="J. Bacteriol.">
        <title>Genome sequence of 'Pedosphaera parvula' Ellin514, an aerobic Verrucomicrobial isolate from pasture soil.</title>
        <authorList>
            <person name="Kant R."/>
            <person name="van Passel M.W."/>
            <person name="Sangwan P."/>
            <person name="Palva A."/>
            <person name="Lucas S."/>
            <person name="Copeland A."/>
            <person name="Lapidus A."/>
            <person name="Glavina Del Rio T."/>
            <person name="Dalin E."/>
            <person name="Tice H."/>
            <person name="Bruce D."/>
            <person name="Goodwin L."/>
            <person name="Pitluck S."/>
            <person name="Chertkov O."/>
            <person name="Larimer F.W."/>
            <person name="Land M.L."/>
            <person name="Hauser L."/>
            <person name="Brettin T.S."/>
            <person name="Detter J.C."/>
            <person name="Han S."/>
            <person name="de Vos W.M."/>
            <person name="Janssen P.H."/>
            <person name="Smidt H."/>
        </authorList>
    </citation>
    <scope>NUCLEOTIDE SEQUENCE [LARGE SCALE GENOMIC DNA]</scope>
    <source>
        <strain evidence="6 7">Ellin514</strain>
    </source>
</reference>